<keyword evidence="1" id="KW-0472">Membrane</keyword>
<gene>
    <name evidence="2" type="ORF">AB5J57_00175</name>
</gene>
<keyword evidence="1" id="KW-0812">Transmembrane</keyword>
<sequence>MSPGKQATEPETAAVVAGVRLEKMHRRVRLSRLALFTAIAAGPVALGVAVVSGPTTVAAVPKAEPTMMRTTAAATDPSGYAQLFVGAWLRSSADDAATAQARLAQSMGPDVELPDRAADAHDAHARLESVTAVRRAQHKPGRWMVTVAAQYADASVRYFAVPVAANDDGGSFTVTGTPGVVAGPGRAEVTTSPYAVTVPKGELSSTVGQFFDAYLAGAGEVERYLAPGVHLPAVSPAPYSAVTVRQVLAVEEAAAGEKVPDDGTTVRVLAQVEARDEAGRWPLAYELELTARSGRWDVAALASGTAQKEGRS</sequence>
<feature type="transmembrane region" description="Helical" evidence="1">
    <location>
        <begin position="33"/>
        <end position="52"/>
    </location>
</feature>
<name>A0AB39LG61_9ACTN</name>
<protein>
    <submittedName>
        <fullName evidence="2">Conjugal transfer protein</fullName>
    </submittedName>
</protein>
<accession>A0AB39LG61</accession>
<dbReference type="InterPro" id="IPR024735">
    <property type="entry name" value="TcpC"/>
</dbReference>
<proteinExistence type="predicted"/>
<dbReference type="AlphaFoldDB" id="A0AB39LG61"/>
<dbReference type="RefSeq" id="WP_369153891.1">
    <property type="nucleotide sequence ID" value="NZ_CP163429.1"/>
</dbReference>
<dbReference type="Pfam" id="PF12642">
    <property type="entry name" value="TpcC"/>
    <property type="match status" value="1"/>
</dbReference>
<keyword evidence="1" id="KW-1133">Transmembrane helix</keyword>
<dbReference type="EMBL" id="CP163429">
    <property type="protein sequence ID" value="XDP92030.1"/>
    <property type="molecule type" value="Genomic_DNA"/>
</dbReference>
<evidence type="ECO:0000313" key="2">
    <source>
        <dbReference type="EMBL" id="XDP92030.1"/>
    </source>
</evidence>
<reference evidence="2" key="1">
    <citation type="submission" date="2024-07" db="EMBL/GenBank/DDBJ databases">
        <authorList>
            <person name="Yu S.T."/>
        </authorList>
    </citation>
    <scope>NUCLEOTIDE SEQUENCE</scope>
    <source>
        <strain evidence="2">R02</strain>
    </source>
</reference>
<organism evidence="2">
    <name type="scientific">Streptomyces sp. R02</name>
    <dbReference type="NCBI Taxonomy" id="3238623"/>
    <lineage>
        <taxon>Bacteria</taxon>
        <taxon>Bacillati</taxon>
        <taxon>Actinomycetota</taxon>
        <taxon>Actinomycetes</taxon>
        <taxon>Kitasatosporales</taxon>
        <taxon>Streptomycetaceae</taxon>
        <taxon>Streptomyces</taxon>
    </lineage>
</organism>
<evidence type="ECO:0000256" key="1">
    <source>
        <dbReference type="SAM" id="Phobius"/>
    </source>
</evidence>